<evidence type="ECO:0000256" key="2">
    <source>
        <dbReference type="ARBA" id="ARBA00008661"/>
    </source>
</evidence>
<evidence type="ECO:0000256" key="7">
    <source>
        <dbReference type="ARBA" id="ARBA00022989"/>
    </source>
</evidence>
<dbReference type="EMBL" id="HACG01001345">
    <property type="protein sequence ID" value="CEK48210.1"/>
    <property type="molecule type" value="Transcribed_RNA"/>
</dbReference>
<keyword evidence="6" id="KW-0735">Signal-anchor</keyword>
<proteinExistence type="inferred from homology"/>
<keyword evidence="8" id="KW-0333">Golgi apparatus</keyword>
<reference evidence="10" key="1">
    <citation type="submission" date="2014-12" db="EMBL/GenBank/DDBJ databases">
        <title>Insight into the proteome of Arion vulgaris.</title>
        <authorList>
            <person name="Aradska J."/>
            <person name="Bulat T."/>
            <person name="Smidak R."/>
            <person name="Sarate P."/>
            <person name="Gangsoo J."/>
            <person name="Sialana F."/>
            <person name="Bilban M."/>
            <person name="Lubec G."/>
        </authorList>
    </citation>
    <scope>NUCLEOTIDE SEQUENCE</scope>
    <source>
        <tissue evidence="10">Skin</tissue>
    </source>
</reference>
<evidence type="ECO:0000256" key="5">
    <source>
        <dbReference type="ARBA" id="ARBA00022692"/>
    </source>
</evidence>
<evidence type="ECO:0000256" key="1">
    <source>
        <dbReference type="ARBA" id="ARBA00004323"/>
    </source>
</evidence>
<protein>
    <recommendedName>
        <fullName evidence="11">Hexosyltransferase</fullName>
    </recommendedName>
</protein>
<evidence type="ECO:0000256" key="6">
    <source>
        <dbReference type="ARBA" id="ARBA00022968"/>
    </source>
</evidence>
<evidence type="ECO:0008006" key="11">
    <source>
        <dbReference type="Google" id="ProtNLM"/>
    </source>
</evidence>
<dbReference type="AlphaFoldDB" id="A0A0B6XY34"/>
<evidence type="ECO:0000256" key="4">
    <source>
        <dbReference type="ARBA" id="ARBA00022679"/>
    </source>
</evidence>
<keyword evidence="4" id="KW-0808">Transferase</keyword>
<evidence type="ECO:0000256" key="8">
    <source>
        <dbReference type="ARBA" id="ARBA00023034"/>
    </source>
</evidence>
<evidence type="ECO:0000256" key="9">
    <source>
        <dbReference type="ARBA" id="ARBA00023136"/>
    </source>
</evidence>
<feature type="non-terminal residue" evidence="10">
    <location>
        <position position="1"/>
    </location>
</feature>
<gene>
    <name evidence="10" type="primary">ORF3383</name>
</gene>
<evidence type="ECO:0000256" key="3">
    <source>
        <dbReference type="ARBA" id="ARBA00022676"/>
    </source>
</evidence>
<keyword evidence="3" id="KW-0328">Glycosyltransferase</keyword>
<organism evidence="10">
    <name type="scientific">Arion vulgaris</name>
    <dbReference type="NCBI Taxonomy" id="1028688"/>
    <lineage>
        <taxon>Eukaryota</taxon>
        <taxon>Metazoa</taxon>
        <taxon>Spiralia</taxon>
        <taxon>Lophotrochozoa</taxon>
        <taxon>Mollusca</taxon>
        <taxon>Gastropoda</taxon>
        <taxon>Heterobranchia</taxon>
        <taxon>Euthyneura</taxon>
        <taxon>Panpulmonata</taxon>
        <taxon>Eupulmonata</taxon>
        <taxon>Stylommatophora</taxon>
        <taxon>Helicina</taxon>
        <taxon>Arionoidea</taxon>
        <taxon>Arionidae</taxon>
        <taxon>Arion</taxon>
    </lineage>
</organism>
<keyword evidence="9" id="KW-0472">Membrane</keyword>
<keyword evidence="5" id="KW-0812">Transmembrane</keyword>
<comment type="subcellular location">
    <subcellularLocation>
        <location evidence="1">Golgi apparatus membrane</location>
        <topology evidence="1">Single-pass type II membrane protein</topology>
    </subcellularLocation>
</comment>
<dbReference type="InterPro" id="IPR002659">
    <property type="entry name" value="Glyco_trans_31"/>
</dbReference>
<keyword evidence="7" id="KW-1133">Transmembrane helix</keyword>
<dbReference type="GO" id="GO:0000139">
    <property type="term" value="C:Golgi membrane"/>
    <property type="evidence" value="ECO:0007669"/>
    <property type="project" value="UniProtKB-SubCell"/>
</dbReference>
<comment type="similarity">
    <text evidence="2">Belongs to the glycosyltransferase 31 family.</text>
</comment>
<dbReference type="GO" id="GO:0016758">
    <property type="term" value="F:hexosyltransferase activity"/>
    <property type="evidence" value="ECO:0007669"/>
    <property type="project" value="InterPro"/>
</dbReference>
<sequence>DVKNNMAILRDPHNKWYVNESLLPARTTWPQFCSGYFSVFTGEAIPLLYEASFGIQQFIPIDDAYLFGLLVERNVSLEFINIHDQISVNERPDPDKEISVNGKFEFICFRIKSDDDHTQLWTLRSNKLSSWEQEHSSYFKSFHNSEASTFVVV</sequence>
<name>A0A0B6XY34_9EUPU</name>
<dbReference type="Pfam" id="PF01762">
    <property type="entry name" value="Galactosyl_T"/>
    <property type="match status" value="1"/>
</dbReference>
<accession>A0A0B6XY34</accession>
<evidence type="ECO:0000313" key="10">
    <source>
        <dbReference type="EMBL" id="CEK48210.1"/>
    </source>
</evidence>